<proteinExistence type="predicted"/>
<feature type="chain" id="PRO_5034090434" evidence="2">
    <location>
        <begin position="24"/>
        <end position="270"/>
    </location>
</feature>
<feature type="signal peptide" evidence="2">
    <location>
        <begin position="1"/>
        <end position="23"/>
    </location>
</feature>
<dbReference type="EMBL" id="JANF02000096">
    <property type="protein sequence ID" value="KER34452.1"/>
    <property type="molecule type" value="Genomic_DNA"/>
</dbReference>
<organism evidence="3 4">
    <name type="scientific">Sphingobium indicum F2</name>
    <dbReference type="NCBI Taxonomy" id="1450518"/>
    <lineage>
        <taxon>Bacteria</taxon>
        <taxon>Pseudomonadati</taxon>
        <taxon>Pseudomonadota</taxon>
        <taxon>Alphaproteobacteria</taxon>
        <taxon>Sphingomonadales</taxon>
        <taxon>Sphingomonadaceae</taxon>
        <taxon>Sphingobium</taxon>
    </lineage>
</organism>
<feature type="compositionally biased region" description="Polar residues" evidence="1">
    <location>
        <begin position="52"/>
        <end position="61"/>
    </location>
</feature>
<keyword evidence="2" id="KW-0732">Signal</keyword>
<feature type="compositionally biased region" description="Basic and acidic residues" evidence="1">
    <location>
        <begin position="220"/>
        <end position="229"/>
    </location>
</feature>
<sequence length="270" mass="28023">MRFPTRLLACACLAGFASGCATFGTNVEGDFTCRAPKGDCAPAHVIDAKATGNLSSGTTPHAETRPRSGVVDADTTRTAERTLRVVFPAHVDEAGTLHDEAVAWTVVDNPRWATELRRKAGEDKSGSVMRQVRRQLKASQAASAHEAADGHSNATVDLASPFWSAGTAETRAVQPLAAEAPNSLNETSDASPLVLPSTAREAVAGAKAPAVEGFDTSPPPRDRAPRPEAGHSAPVFPSAAAIEAAKAAIRPAVTTGEQPMATTSQSKEPK</sequence>
<feature type="region of interest" description="Disordered" evidence="1">
    <location>
        <begin position="51"/>
        <end position="74"/>
    </location>
</feature>
<dbReference type="AlphaFoldDB" id="A0A8E0WNE8"/>
<evidence type="ECO:0000256" key="2">
    <source>
        <dbReference type="SAM" id="SignalP"/>
    </source>
</evidence>
<feature type="compositionally biased region" description="Polar residues" evidence="1">
    <location>
        <begin position="255"/>
        <end position="270"/>
    </location>
</feature>
<protein>
    <submittedName>
        <fullName evidence="3">Conjugal transfer protein TraV</fullName>
    </submittedName>
</protein>
<dbReference type="RefSeq" id="WP_037445581.1">
    <property type="nucleotide sequence ID" value="NZ_JANF02000096.1"/>
</dbReference>
<name>A0A8E0WNE8_9SPHN</name>
<accession>A0A8E0WNE8</accession>
<evidence type="ECO:0000256" key="1">
    <source>
        <dbReference type="SAM" id="MobiDB-lite"/>
    </source>
</evidence>
<gene>
    <name evidence="3" type="ORF">AL00_21170</name>
</gene>
<feature type="compositionally biased region" description="Low complexity" evidence="1">
    <location>
        <begin position="239"/>
        <end position="252"/>
    </location>
</feature>
<feature type="region of interest" description="Disordered" evidence="1">
    <location>
        <begin position="134"/>
        <end position="153"/>
    </location>
</feature>
<evidence type="ECO:0000313" key="4">
    <source>
        <dbReference type="Proteomes" id="UP000028135"/>
    </source>
</evidence>
<feature type="region of interest" description="Disordered" evidence="1">
    <location>
        <begin position="204"/>
        <end position="270"/>
    </location>
</feature>
<evidence type="ECO:0000313" key="3">
    <source>
        <dbReference type="EMBL" id="KER34452.1"/>
    </source>
</evidence>
<dbReference type="PROSITE" id="PS51257">
    <property type="entry name" value="PROKAR_LIPOPROTEIN"/>
    <property type="match status" value="1"/>
</dbReference>
<reference evidence="3 4" key="1">
    <citation type="submission" date="2014-05" db="EMBL/GenBank/DDBJ databases">
        <title>Genome Announcement of Sphingobium lucknowense F2.</title>
        <authorList>
            <person name="Lal R."/>
            <person name="Negi V."/>
            <person name="Lata P."/>
            <person name="Sangwan N."/>
            <person name="Gupta S.K."/>
            <person name="Rao D.L.N."/>
            <person name="Das S."/>
        </authorList>
    </citation>
    <scope>NUCLEOTIDE SEQUENCE [LARGE SCALE GENOMIC DNA]</scope>
    <source>
        <strain evidence="3 4">F2</strain>
    </source>
</reference>
<comment type="caution">
    <text evidence="3">The sequence shown here is derived from an EMBL/GenBank/DDBJ whole genome shotgun (WGS) entry which is preliminary data.</text>
</comment>
<dbReference type="Proteomes" id="UP000028135">
    <property type="component" value="Unassembled WGS sequence"/>
</dbReference>